<protein>
    <submittedName>
        <fullName evidence="1">Uncharacterized protein</fullName>
    </submittedName>
</protein>
<accession>A0A563E399</accession>
<name>A0A563E399_9MICO</name>
<proteinExistence type="predicted"/>
<comment type="caution">
    <text evidence="1">The sequence shown here is derived from an EMBL/GenBank/DDBJ whole genome shotgun (WGS) entry which is preliminary data.</text>
</comment>
<evidence type="ECO:0000313" key="1">
    <source>
        <dbReference type="EMBL" id="TWP37000.1"/>
    </source>
</evidence>
<gene>
    <name evidence="1" type="ORF">FGL98_08065</name>
</gene>
<sequence>MIHLHCGDAGRVRSLATELEARAVEHDLPLWGAGGLILDGWATATLGDRPTGLARLRRGAADWDALASIGDTFHNRLDTEICLSAGGFAAGPTAVRSELDAMGRTGYRSSESELHRLHGELLLHSHCAPARDALAELVTAYRMAAARDDRSFQLRAATSLARLFVSRGHGWCAEDLLSAVFGTFTEGLDTPDLVAANALLGTLTGLSNGRLAGGAGRKPVELP</sequence>
<reference evidence="1 2" key="2">
    <citation type="submission" date="2019-08" db="EMBL/GenBank/DDBJ databases">
        <title>Jejuicoccus antrihumi gen. nov., sp. nov., a new member of the family Dermacoccaceae isolated from a cave.</title>
        <authorList>
            <person name="Schumann P."/>
            <person name="Kim I.S."/>
        </authorList>
    </citation>
    <scope>NUCLEOTIDE SEQUENCE [LARGE SCALE GENOMIC DNA]</scope>
    <source>
        <strain evidence="1 2">C5-26</strain>
    </source>
</reference>
<organism evidence="1 2">
    <name type="scientific">Leekyejoonella antrihumi</name>
    <dbReference type="NCBI Taxonomy" id="1660198"/>
    <lineage>
        <taxon>Bacteria</taxon>
        <taxon>Bacillati</taxon>
        <taxon>Actinomycetota</taxon>
        <taxon>Actinomycetes</taxon>
        <taxon>Micrococcales</taxon>
        <taxon>Dermacoccaceae</taxon>
        <taxon>Leekyejoonella</taxon>
    </lineage>
</organism>
<reference evidence="1 2" key="1">
    <citation type="submission" date="2019-05" db="EMBL/GenBank/DDBJ databases">
        <authorList>
            <person name="Lee S.D."/>
        </authorList>
    </citation>
    <scope>NUCLEOTIDE SEQUENCE [LARGE SCALE GENOMIC DNA]</scope>
    <source>
        <strain evidence="1 2">C5-26</strain>
    </source>
</reference>
<evidence type="ECO:0000313" key="2">
    <source>
        <dbReference type="Proteomes" id="UP000320244"/>
    </source>
</evidence>
<dbReference type="Proteomes" id="UP000320244">
    <property type="component" value="Unassembled WGS sequence"/>
</dbReference>
<dbReference type="EMBL" id="VCQV01000008">
    <property type="protein sequence ID" value="TWP37000.1"/>
    <property type="molecule type" value="Genomic_DNA"/>
</dbReference>
<dbReference type="OrthoDB" id="134712at2"/>
<dbReference type="AlphaFoldDB" id="A0A563E399"/>
<dbReference type="RefSeq" id="WP_146316242.1">
    <property type="nucleotide sequence ID" value="NZ_VCQV01000008.1"/>
</dbReference>
<keyword evidence="2" id="KW-1185">Reference proteome</keyword>